<dbReference type="AlphaFoldDB" id="A0A318KJK8"/>
<keyword evidence="1" id="KW-0472">Membrane</keyword>
<reference evidence="4 5" key="1">
    <citation type="submission" date="2018-05" db="EMBL/GenBank/DDBJ databases">
        <title>Genomic Encyclopedia of Type Strains, Phase IV (KMG-IV): sequencing the most valuable type-strain genomes for metagenomic binning, comparative biology and taxonomic classification.</title>
        <authorList>
            <person name="Goeker M."/>
        </authorList>
    </citation>
    <scope>NUCLEOTIDE SEQUENCE [LARGE SCALE GENOMIC DNA]</scope>
    <source>
        <strain evidence="4 5">DSM 29661</strain>
    </source>
</reference>
<evidence type="ECO:0000313" key="4">
    <source>
        <dbReference type="EMBL" id="PXX76101.1"/>
    </source>
</evidence>
<dbReference type="PANTHER" id="PTHR23028">
    <property type="entry name" value="ACETYLTRANSFERASE"/>
    <property type="match status" value="1"/>
</dbReference>
<keyword evidence="1" id="KW-1133">Transmembrane helix</keyword>
<dbReference type="InterPro" id="IPR043968">
    <property type="entry name" value="SGNH"/>
</dbReference>
<dbReference type="GO" id="GO:0016020">
    <property type="term" value="C:membrane"/>
    <property type="evidence" value="ECO:0007669"/>
    <property type="project" value="TreeGrafter"/>
</dbReference>
<feature type="transmembrane region" description="Helical" evidence="1">
    <location>
        <begin position="276"/>
        <end position="295"/>
    </location>
</feature>
<evidence type="ECO:0000259" key="3">
    <source>
        <dbReference type="Pfam" id="PF19040"/>
    </source>
</evidence>
<protein>
    <submittedName>
        <fullName evidence="4">Peptidoglycan/LPS O-acetylase OafA/YrhL</fullName>
    </submittedName>
</protein>
<dbReference type="Proteomes" id="UP000247555">
    <property type="component" value="Unassembled WGS sequence"/>
</dbReference>
<dbReference type="OrthoDB" id="9814807at2"/>
<dbReference type="Pfam" id="PF01757">
    <property type="entry name" value="Acyl_transf_3"/>
    <property type="match status" value="1"/>
</dbReference>
<dbReference type="InterPro" id="IPR002656">
    <property type="entry name" value="Acyl_transf_3_dom"/>
</dbReference>
<comment type="caution">
    <text evidence="4">The sequence shown here is derived from an EMBL/GenBank/DDBJ whole genome shotgun (WGS) entry which is preliminary data.</text>
</comment>
<accession>A0A318KJK8</accession>
<proteinExistence type="predicted"/>
<dbReference type="PANTHER" id="PTHR23028:SF53">
    <property type="entry name" value="ACYL_TRANSF_3 DOMAIN-CONTAINING PROTEIN"/>
    <property type="match status" value="1"/>
</dbReference>
<feature type="transmembrane region" description="Helical" evidence="1">
    <location>
        <begin position="196"/>
        <end position="213"/>
    </location>
</feature>
<feature type="domain" description="SGNH" evidence="3">
    <location>
        <begin position="435"/>
        <end position="690"/>
    </location>
</feature>
<evidence type="ECO:0000259" key="2">
    <source>
        <dbReference type="Pfam" id="PF01757"/>
    </source>
</evidence>
<evidence type="ECO:0000256" key="1">
    <source>
        <dbReference type="SAM" id="Phobius"/>
    </source>
</evidence>
<dbReference type="InterPro" id="IPR050879">
    <property type="entry name" value="Acyltransferase_3"/>
</dbReference>
<feature type="transmembrane region" description="Helical" evidence="1">
    <location>
        <begin position="342"/>
        <end position="362"/>
    </location>
</feature>
<feature type="transmembrane region" description="Helical" evidence="1">
    <location>
        <begin position="104"/>
        <end position="124"/>
    </location>
</feature>
<dbReference type="EMBL" id="QJKI01000022">
    <property type="protein sequence ID" value="PXX76101.1"/>
    <property type="molecule type" value="Genomic_DNA"/>
</dbReference>
<feature type="domain" description="Acyltransferase 3" evidence="2">
    <location>
        <begin position="37"/>
        <end position="358"/>
    </location>
</feature>
<keyword evidence="5" id="KW-1185">Reference proteome</keyword>
<gene>
    <name evidence="4" type="ORF">DFR34_1225</name>
</gene>
<organism evidence="4 5">
    <name type="scientific">Rivihabitans pingtungensis</name>
    <dbReference type="NCBI Taxonomy" id="1054498"/>
    <lineage>
        <taxon>Bacteria</taxon>
        <taxon>Pseudomonadati</taxon>
        <taxon>Pseudomonadota</taxon>
        <taxon>Betaproteobacteria</taxon>
        <taxon>Neisseriales</taxon>
        <taxon>Aquaspirillaceae</taxon>
        <taxon>Rivihabitans</taxon>
    </lineage>
</organism>
<feature type="transmembrane region" description="Helical" evidence="1">
    <location>
        <begin position="174"/>
        <end position="189"/>
    </location>
</feature>
<feature type="transmembrane region" description="Helical" evidence="1">
    <location>
        <begin position="65"/>
        <end position="83"/>
    </location>
</feature>
<dbReference type="Pfam" id="PF19040">
    <property type="entry name" value="SGNH"/>
    <property type="match status" value="1"/>
</dbReference>
<name>A0A318KJK8_9NEIS</name>
<feature type="transmembrane region" description="Helical" evidence="1">
    <location>
        <begin position="374"/>
        <end position="396"/>
    </location>
</feature>
<sequence length="698" mass="78007">MTRLLDLDSTPSHTITSAPLASPALDVPQWQQMGYRAEVDGLRAIAVLSVMLHHAGLALFDGGFIGVDVFFVISGYLITRILLTEWAQGRFSLLQFYERRVRRILPALFFMLVMCMFMSMIFLWPADNKSFSRSLAGTAISISNVIFWRESGYFDSSASFKPLLHTWSLSVEEQFYLIFPLGLMIILRWQRALTPWLLGLIALLSLGLAQWLVHRHPMMAFFLLPGRAWELLLGSLLAWRHQHQDASSAREKQLGSLLGMGLIAWAILTFDQNTPFPGLAALLPTAGAILIIHYAQPGTWVHQLLCQPILVGIGLISYSAYLWHQPLLVFSRHYLQAEPGPIWITGILLATLLVAYFSWRYIERPLRKSDNMSRSHALGLALTGSILFFGAGMLGYHSEGFSRFYPAQVQALQHIHQNPNTPDHCWRRLSQDQNFDHACHLGTPGQPPSFVLLGDSHAGSLSAALDQASRAQHLAGLDFSFRSCLPVIHSTYQAKDATARTCSALRQLFFAPNQLASWPETVILVGRWTLAMERHRPNNGEGGQEPGGDYTLESQRTASEGYTRALAQDYADTVHTLLKSGKKVILVYPIPEMAWDVPQRLAQLYMRHGRLQPDDASVSVQYIKQRNQRAEAALDAIGEQPGLSRVRPSNILCHRAIKDRCVAHTAGAPVYFDNNHLSITGAKPIVDAITQQLVAEKH</sequence>
<dbReference type="GO" id="GO:0016747">
    <property type="term" value="F:acyltransferase activity, transferring groups other than amino-acyl groups"/>
    <property type="evidence" value="ECO:0007669"/>
    <property type="project" value="InterPro"/>
</dbReference>
<feature type="transmembrane region" description="Helical" evidence="1">
    <location>
        <begin position="304"/>
        <end position="322"/>
    </location>
</feature>
<dbReference type="RefSeq" id="WP_110391669.1">
    <property type="nucleotide sequence ID" value="NZ_QJKI01000022.1"/>
</dbReference>
<evidence type="ECO:0000313" key="5">
    <source>
        <dbReference type="Proteomes" id="UP000247555"/>
    </source>
</evidence>
<dbReference type="GO" id="GO:0009103">
    <property type="term" value="P:lipopolysaccharide biosynthetic process"/>
    <property type="evidence" value="ECO:0007669"/>
    <property type="project" value="TreeGrafter"/>
</dbReference>
<keyword evidence="1" id="KW-0812">Transmembrane</keyword>